<keyword evidence="3" id="KW-1185">Reference proteome</keyword>
<feature type="compositionally biased region" description="Pro residues" evidence="1">
    <location>
        <begin position="48"/>
        <end position="72"/>
    </location>
</feature>
<dbReference type="EMBL" id="MU004322">
    <property type="protein sequence ID" value="KAF2657711.1"/>
    <property type="molecule type" value="Genomic_DNA"/>
</dbReference>
<proteinExistence type="predicted"/>
<gene>
    <name evidence="2" type="ORF">K491DRAFT_677002</name>
</gene>
<dbReference type="Proteomes" id="UP000799324">
    <property type="component" value="Unassembled WGS sequence"/>
</dbReference>
<accession>A0A6A6TEG4</accession>
<feature type="compositionally biased region" description="Low complexity" evidence="1">
    <location>
        <begin position="23"/>
        <end position="44"/>
    </location>
</feature>
<evidence type="ECO:0000256" key="1">
    <source>
        <dbReference type="SAM" id="MobiDB-lite"/>
    </source>
</evidence>
<feature type="compositionally biased region" description="Pro residues" evidence="1">
    <location>
        <begin position="348"/>
        <end position="359"/>
    </location>
</feature>
<evidence type="ECO:0000313" key="2">
    <source>
        <dbReference type="EMBL" id="KAF2657711.1"/>
    </source>
</evidence>
<feature type="region of interest" description="Disordered" evidence="1">
    <location>
        <begin position="258"/>
        <end position="381"/>
    </location>
</feature>
<feature type="compositionally biased region" description="Low complexity" evidence="1">
    <location>
        <begin position="308"/>
        <end position="347"/>
    </location>
</feature>
<organism evidence="2 3">
    <name type="scientific">Lophiostoma macrostomum CBS 122681</name>
    <dbReference type="NCBI Taxonomy" id="1314788"/>
    <lineage>
        <taxon>Eukaryota</taxon>
        <taxon>Fungi</taxon>
        <taxon>Dikarya</taxon>
        <taxon>Ascomycota</taxon>
        <taxon>Pezizomycotina</taxon>
        <taxon>Dothideomycetes</taxon>
        <taxon>Pleosporomycetidae</taxon>
        <taxon>Pleosporales</taxon>
        <taxon>Lophiostomataceae</taxon>
        <taxon>Lophiostoma</taxon>
    </lineage>
</organism>
<dbReference type="AlphaFoldDB" id="A0A6A6TEG4"/>
<feature type="region of interest" description="Disordered" evidence="1">
    <location>
        <begin position="1"/>
        <end position="77"/>
    </location>
</feature>
<protein>
    <submittedName>
        <fullName evidence="2">Uncharacterized protein</fullName>
    </submittedName>
</protein>
<feature type="compositionally biased region" description="Polar residues" evidence="1">
    <location>
        <begin position="361"/>
        <end position="379"/>
    </location>
</feature>
<name>A0A6A6TEG4_9PLEO</name>
<evidence type="ECO:0000313" key="3">
    <source>
        <dbReference type="Proteomes" id="UP000799324"/>
    </source>
</evidence>
<reference evidence="2" key="1">
    <citation type="journal article" date="2020" name="Stud. Mycol.">
        <title>101 Dothideomycetes genomes: a test case for predicting lifestyles and emergence of pathogens.</title>
        <authorList>
            <person name="Haridas S."/>
            <person name="Albert R."/>
            <person name="Binder M."/>
            <person name="Bloem J."/>
            <person name="Labutti K."/>
            <person name="Salamov A."/>
            <person name="Andreopoulos B."/>
            <person name="Baker S."/>
            <person name="Barry K."/>
            <person name="Bills G."/>
            <person name="Bluhm B."/>
            <person name="Cannon C."/>
            <person name="Castanera R."/>
            <person name="Culley D."/>
            <person name="Daum C."/>
            <person name="Ezra D."/>
            <person name="Gonzalez J."/>
            <person name="Henrissat B."/>
            <person name="Kuo A."/>
            <person name="Liang C."/>
            <person name="Lipzen A."/>
            <person name="Lutzoni F."/>
            <person name="Magnuson J."/>
            <person name="Mondo S."/>
            <person name="Nolan M."/>
            <person name="Ohm R."/>
            <person name="Pangilinan J."/>
            <person name="Park H.-J."/>
            <person name="Ramirez L."/>
            <person name="Alfaro M."/>
            <person name="Sun H."/>
            <person name="Tritt A."/>
            <person name="Yoshinaga Y."/>
            <person name="Zwiers L.-H."/>
            <person name="Turgeon B."/>
            <person name="Goodwin S."/>
            <person name="Spatafora J."/>
            <person name="Crous P."/>
            <person name="Grigoriev I."/>
        </authorList>
    </citation>
    <scope>NUCLEOTIDE SEQUENCE</scope>
    <source>
        <strain evidence="2">CBS 122681</strain>
    </source>
</reference>
<sequence length="459" mass="49959">MPPRKHQPSSDKVISMLIDSYIHPSAHSTKTTSTPSPKDAPASARTPPHLPPLPPFVPFSVPPLHPRPPPRQPSIAIHHPRPLRLLPPDHYLLTTEPSPTFTAPRTAPMPPTPLYDPLASVPCNTVTLTVFHATPMLTIKTTSASATILIVSRLACISVHIAPHLPSAAATVTTDLLTEATTLFRQNAALFPKAGRHSPDCVRSYVVYALVKKRPVLDVRQRGEVYERLKELGLGVADASYMLLPPSVLKGRMSFEGLRRGESKGGKSAGGSGKGKERARARGTVVITRPGFVPRELAGEGEDPVTAIPISSPTSPMTPTSPSFSISSPLSPSISSPFSPSISSPFSPLSPSPLSPPSAPARSQSTRVSFLPSGPSTSETGKKLARVTLDSRDITEKPQKRLVWEYIDSHGDAKIEKYCLMLDGVCVVQREDPPEDVDVWVRGERKWRRWQDGQWMYWF</sequence>